<evidence type="ECO:0000313" key="3">
    <source>
        <dbReference type="Proteomes" id="UP000265000"/>
    </source>
</evidence>
<dbReference type="AlphaFoldDB" id="A0A3Q2QK42"/>
<feature type="region of interest" description="Disordered" evidence="1">
    <location>
        <begin position="44"/>
        <end position="107"/>
    </location>
</feature>
<keyword evidence="3" id="KW-1185">Reference proteome</keyword>
<feature type="compositionally biased region" description="Polar residues" evidence="1">
    <location>
        <begin position="49"/>
        <end position="58"/>
    </location>
</feature>
<reference evidence="2" key="2">
    <citation type="submission" date="2025-09" db="UniProtKB">
        <authorList>
            <consortium name="Ensembl"/>
        </authorList>
    </citation>
    <scope>IDENTIFICATION</scope>
</reference>
<sequence>MSELPDGRAVLHIVCNTGASPLNLSDSHSIGSVSSLDTASLHSEDCNEAQRSTTRSFQGSLFKSLPSPSSSSVQGSLFESLPSPSSSSVQSNTDSPQTPLRRTTRWPNPFPIPKFAYDVELRLRKGNEVYERTQKRLILTGNMRSDIWNKLWQSIFDIRSAYPSKDELVSVASGLLVKYPCLNETDSVTGYDGWLKSLHYKMGNFRAKLRRAGCNEVMVNTKRRGEDGVAAPFILKRAKRGEVNHVPEYPDNHDGTTLEEERLALIEEMKKRKRNMGLIRQKMELTFSHRRREIVEVQTMVSEVQERWPALFSHEEISEEFYRITSRDLRAIPQQVCTEPDKTVPSQKSSFWSRYGDVAE</sequence>
<protein>
    <submittedName>
        <fullName evidence="2">Uncharacterized LOC105916474</fullName>
    </submittedName>
</protein>
<name>A0A3Q2QK42_FUNHE</name>
<feature type="compositionally biased region" description="Low complexity" evidence="1">
    <location>
        <begin position="59"/>
        <end position="96"/>
    </location>
</feature>
<evidence type="ECO:0000256" key="1">
    <source>
        <dbReference type="SAM" id="MobiDB-lite"/>
    </source>
</evidence>
<dbReference type="Ensembl" id="ENSFHET00000017082.1">
    <property type="protein sequence ID" value="ENSFHEP00000027943.1"/>
    <property type="gene ID" value="ENSFHEG00000011683.1"/>
</dbReference>
<accession>A0A3Q2QK42</accession>
<dbReference type="PANTHER" id="PTHR31025:SF27">
    <property type="entry name" value="SI:CH211-193K19.2-RELATED"/>
    <property type="match status" value="1"/>
</dbReference>
<reference evidence="2" key="1">
    <citation type="submission" date="2025-08" db="UniProtKB">
        <authorList>
            <consortium name="Ensembl"/>
        </authorList>
    </citation>
    <scope>IDENTIFICATION</scope>
</reference>
<organism evidence="2 3">
    <name type="scientific">Fundulus heteroclitus</name>
    <name type="common">Killifish</name>
    <name type="synonym">Mummichog</name>
    <dbReference type="NCBI Taxonomy" id="8078"/>
    <lineage>
        <taxon>Eukaryota</taxon>
        <taxon>Metazoa</taxon>
        <taxon>Chordata</taxon>
        <taxon>Craniata</taxon>
        <taxon>Vertebrata</taxon>
        <taxon>Euteleostomi</taxon>
        <taxon>Actinopterygii</taxon>
        <taxon>Neopterygii</taxon>
        <taxon>Teleostei</taxon>
        <taxon>Neoteleostei</taxon>
        <taxon>Acanthomorphata</taxon>
        <taxon>Ovalentaria</taxon>
        <taxon>Atherinomorphae</taxon>
        <taxon>Cyprinodontiformes</taxon>
        <taxon>Fundulidae</taxon>
        <taxon>Fundulus</taxon>
    </lineage>
</organism>
<evidence type="ECO:0000313" key="2">
    <source>
        <dbReference type="Ensembl" id="ENSFHEP00000027943.1"/>
    </source>
</evidence>
<feature type="region of interest" description="Disordered" evidence="1">
    <location>
        <begin position="338"/>
        <end position="360"/>
    </location>
</feature>
<proteinExistence type="predicted"/>
<dbReference type="GeneTree" id="ENSGT00950000182912"/>
<dbReference type="PANTHER" id="PTHR31025">
    <property type="entry name" value="SI:CH211-196P9.1-RELATED"/>
    <property type="match status" value="1"/>
</dbReference>
<dbReference type="Proteomes" id="UP000265000">
    <property type="component" value="Unplaced"/>
</dbReference>